<dbReference type="RefSeq" id="WP_129251849.1">
    <property type="nucleotide sequence ID" value="NZ_SAXA01000001.1"/>
</dbReference>
<name>A0A4Q1JR06_9BACT</name>
<sequence>MFSSFEIIYKFSLQLLLSFWVLMWSIGSWYGIELLMGVSVWQIPASIIGTLIAVVSGIYFYTILSIPYKLSRKFDHIKDKVALETYTSCDDFQKEVADFIIDFFNYPGANVIGGNFHFNNCKSYTKNSGEEILKFRSNTITKFKLKSGKRAVYVPIRIANHELGDMLLIMEGPTLPIFNDIIADFENYFLDDQLYHVINSVSRNGAENKK</sequence>
<feature type="transmembrane region" description="Helical" evidence="1">
    <location>
        <begin position="43"/>
        <end position="64"/>
    </location>
</feature>
<reference evidence="2 3" key="1">
    <citation type="submission" date="2019-01" db="EMBL/GenBank/DDBJ databases">
        <title>Ancylomarina salipaludis sp. nov., isolated from a salt marsh.</title>
        <authorList>
            <person name="Yoon J.-H."/>
        </authorList>
    </citation>
    <scope>NUCLEOTIDE SEQUENCE [LARGE SCALE GENOMIC DNA]</scope>
    <source>
        <strain evidence="2 3">SHSM-M15</strain>
    </source>
</reference>
<evidence type="ECO:0000313" key="3">
    <source>
        <dbReference type="Proteomes" id="UP000289703"/>
    </source>
</evidence>
<gene>
    <name evidence="2" type="ORF">EO244_00370</name>
</gene>
<keyword evidence="1" id="KW-0812">Transmembrane</keyword>
<evidence type="ECO:0000256" key="1">
    <source>
        <dbReference type="SAM" id="Phobius"/>
    </source>
</evidence>
<comment type="caution">
    <text evidence="2">The sequence shown here is derived from an EMBL/GenBank/DDBJ whole genome shotgun (WGS) entry which is preliminary data.</text>
</comment>
<evidence type="ECO:0000313" key="2">
    <source>
        <dbReference type="EMBL" id="RXQ97380.1"/>
    </source>
</evidence>
<protein>
    <submittedName>
        <fullName evidence="2">Uncharacterized protein</fullName>
    </submittedName>
</protein>
<keyword evidence="3" id="KW-1185">Reference proteome</keyword>
<organism evidence="2 3">
    <name type="scientific">Ancylomarina salipaludis</name>
    <dbReference type="NCBI Taxonomy" id="2501299"/>
    <lineage>
        <taxon>Bacteria</taxon>
        <taxon>Pseudomonadati</taxon>
        <taxon>Bacteroidota</taxon>
        <taxon>Bacteroidia</taxon>
        <taxon>Marinilabiliales</taxon>
        <taxon>Marinifilaceae</taxon>
        <taxon>Ancylomarina</taxon>
    </lineage>
</organism>
<proteinExistence type="predicted"/>
<keyword evidence="1" id="KW-0472">Membrane</keyword>
<dbReference type="Proteomes" id="UP000289703">
    <property type="component" value="Unassembled WGS sequence"/>
</dbReference>
<accession>A0A4Q1JR06</accession>
<dbReference type="EMBL" id="SAXA01000001">
    <property type="protein sequence ID" value="RXQ97380.1"/>
    <property type="molecule type" value="Genomic_DNA"/>
</dbReference>
<feature type="transmembrane region" description="Helical" evidence="1">
    <location>
        <begin position="12"/>
        <end position="31"/>
    </location>
</feature>
<dbReference type="OrthoDB" id="1117155at2"/>
<keyword evidence="1" id="KW-1133">Transmembrane helix</keyword>
<dbReference type="AlphaFoldDB" id="A0A4Q1JR06"/>